<protein>
    <submittedName>
        <fullName evidence="1">Uncharacterized protein</fullName>
    </submittedName>
</protein>
<evidence type="ECO:0000313" key="1">
    <source>
        <dbReference type="EMBL" id="JAH45616.1"/>
    </source>
</evidence>
<sequence length="33" mass="3645">MTFGIFGWGLRVASSQRPELRLKASLSRGLNVP</sequence>
<dbReference type="EMBL" id="GBXM01062961">
    <property type="protein sequence ID" value="JAH45616.1"/>
    <property type="molecule type" value="Transcribed_RNA"/>
</dbReference>
<reference evidence="1" key="2">
    <citation type="journal article" date="2015" name="Fish Shellfish Immunol.">
        <title>Early steps in the European eel (Anguilla anguilla)-Vibrio vulnificus interaction in the gills: Role of the RtxA13 toxin.</title>
        <authorList>
            <person name="Callol A."/>
            <person name="Pajuelo D."/>
            <person name="Ebbesson L."/>
            <person name="Teles M."/>
            <person name="MacKenzie S."/>
            <person name="Amaro C."/>
        </authorList>
    </citation>
    <scope>NUCLEOTIDE SEQUENCE</scope>
</reference>
<accession>A0A0E9SWE7</accession>
<proteinExistence type="predicted"/>
<organism evidence="1">
    <name type="scientific">Anguilla anguilla</name>
    <name type="common">European freshwater eel</name>
    <name type="synonym">Muraena anguilla</name>
    <dbReference type="NCBI Taxonomy" id="7936"/>
    <lineage>
        <taxon>Eukaryota</taxon>
        <taxon>Metazoa</taxon>
        <taxon>Chordata</taxon>
        <taxon>Craniata</taxon>
        <taxon>Vertebrata</taxon>
        <taxon>Euteleostomi</taxon>
        <taxon>Actinopterygii</taxon>
        <taxon>Neopterygii</taxon>
        <taxon>Teleostei</taxon>
        <taxon>Anguilliformes</taxon>
        <taxon>Anguillidae</taxon>
        <taxon>Anguilla</taxon>
    </lineage>
</organism>
<dbReference type="AlphaFoldDB" id="A0A0E9SWE7"/>
<reference evidence="1" key="1">
    <citation type="submission" date="2014-11" db="EMBL/GenBank/DDBJ databases">
        <authorList>
            <person name="Amaro Gonzalez C."/>
        </authorList>
    </citation>
    <scope>NUCLEOTIDE SEQUENCE</scope>
</reference>
<name>A0A0E9SWE7_ANGAN</name>